<protein>
    <submittedName>
        <fullName evidence="2">Uncharacterized protein</fullName>
    </submittedName>
</protein>
<proteinExistence type="predicted"/>
<gene>
    <name evidence="1" type="ORF">BECKLPF1236A_GA0070988_100289</name>
    <name evidence="2" type="ORF">BECKLPF1236C_GA0070990_1002410</name>
</gene>
<evidence type="ECO:0000313" key="2">
    <source>
        <dbReference type="EMBL" id="VFK25693.1"/>
    </source>
</evidence>
<reference evidence="2" key="1">
    <citation type="submission" date="2019-02" db="EMBL/GenBank/DDBJ databases">
        <authorList>
            <person name="Gruber-Vodicka R. H."/>
            <person name="Seah K. B. B."/>
        </authorList>
    </citation>
    <scope>NUCLEOTIDE SEQUENCE</scope>
    <source>
        <strain evidence="1">BECK_S312</strain>
        <strain evidence="2">BECK_S426</strain>
    </source>
</reference>
<dbReference type="EMBL" id="CAADFM010000028">
    <property type="protein sequence ID" value="VFK09845.1"/>
    <property type="molecule type" value="Genomic_DNA"/>
</dbReference>
<name>A0A450X8W5_9GAMM</name>
<dbReference type="EMBL" id="CAADFP010000024">
    <property type="protein sequence ID" value="VFK25693.1"/>
    <property type="molecule type" value="Genomic_DNA"/>
</dbReference>
<evidence type="ECO:0000313" key="1">
    <source>
        <dbReference type="EMBL" id="VFK09845.1"/>
    </source>
</evidence>
<organism evidence="2">
    <name type="scientific">Candidatus Kentrum sp. LPFa</name>
    <dbReference type="NCBI Taxonomy" id="2126335"/>
    <lineage>
        <taxon>Bacteria</taxon>
        <taxon>Pseudomonadati</taxon>
        <taxon>Pseudomonadota</taxon>
        <taxon>Gammaproteobacteria</taxon>
        <taxon>Candidatus Kentrum</taxon>
    </lineage>
</organism>
<sequence length="190" mass="21865">MCHNLTARRIPPGHLYWFISCVEFLPAAGYAGARQSNDISNVHQARLFYPTPDPRFSRKSALSGIQICPPPTKKCARYLVPREVGTKFLGMRFGKGRVNVHLKKLGIHDEEEQYANIEEMLDAFYRAITGDAILNADPNFLMVDTRRVLLENDQPSTRFWKDEIHPRKKGFRMVAKHIKAAAEEKDLWRL</sequence>
<dbReference type="AlphaFoldDB" id="A0A450X8W5"/>
<accession>A0A450X8W5</accession>